<keyword evidence="2" id="KW-0472">Membrane</keyword>
<dbReference type="EMBL" id="JAEKPD010000022">
    <property type="protein sequence ID" value="MBJ3764348.1"/>
    <property type="molecule type" value="Genomic_DNA"/>
</dbReference>
<proteinExistence type="predicted"/>
<dbReference type="GO" id="GO:0005886">
    <property type="term" value="C:plasma membrane"/>
    <property type="evidence" value="ECO:0007669"/>
    <property type="project" value="TreeGrafter"/>
</dbReference>
<keyword evidence="2" id="KW-1133">Transmembrane helix</keyword>
<keyword evidence="1" id="KW-0175">Coiled coil</keyword>
<reference evidence="3" key="1">
    <citation type="submission" date="2020-12" db="EMBL/GenBank/DDBJ databases">
        <title>Bacterial taxonomy.</title>
        <authorList>
            <person name="Pan X."/>
        </authorList>
    </citation>
    <scope>NUCLEOTIDE SEQUENCE</scope>
    <source>
        <strain evidence="3">KCTC 52957</strain>
    </source>
</reference>
<feature type="coiled-coil region" evidence="1">
    <location>
        <begin position="228"/>
        <end position="276"/>
    </location>
</feature>
<gene>
    <name evidence="3" type="ORF">ILP92_16525</name>
</gene>
<accession>A0A934IBZ2</accession>
<protein>
    <submittedName>
        <fullName evidence="3">Sugar transporter</fullName>
    </submittedName>
</protein>
<keyword evidence="3" id="KW-0762">Sugar transport</keyword>
<comment type="caution">
    <text evidence="3">The sequence shown here is derived from an EMBL/GenBank/DDBJ whole genome shotgun (WGS) entry which is preliminary data.</text>
</comment>
<evidence type="ECO:0000313" key="3">
    <source>
        <dbReference type="EMBL" id="MBJ3764348.1"/>
    </source>
</evidence>
<dbReference type="InterPro" id="IPR050445">
    <property type="entry name" value="Bact_polysacc_biosynth/exp"/>
</dbReference>
<dbReference type="PANTHER" id="PTHR32309:SF13">
    <property type="entry name" value="FERRIC ENTEROBACTIN TRANSPORT PROTEIN FEPE"/>
    <property type="match status" value="1"/>
</dbReference>
<sequence>MHPVARPAQMRRRHWGIVYSFLGIVVGPLLATIIYLWIFAVDQYSSVTGFTIRQEESGGASEILGGLSALTGSSASSDADILYEFIQSQDMVRGVDDALDLVTHYTGPFPRDPIFALWPDPTIEALQEHWQRKVRITFNQSTGLIEVRSLAFAPQTAHAINEEIVARSQDMINDLNLQSREDAMRYARADLDEALLRLKTAREALTSFRTRTQIVDPSADIQGRMGVMNNLQQQLAEALIEYDLLQQTTSEGDPRLRQAQQRITVIRARIADERQSFATEDNSADPDGEDYPTLIAEYEGLIVDREFAEETYRAALAALDVARAKASRQSRYLATYIPPTLPEMSEYPQRLVLTGIAGGFLVLLWSVLALVYYSIRDRG</sequence>
<evidence type="ECO:0000256" key="2">
    <source>
        <dbReference type="SAM" id="Phobius"/>
    </source>
</evidence>
<keyword evidence="4" id="KW-1185">Reference proteome</keyword>
<feature type="transmembrane region" description="Helical" evidence="2">
    <location>
        <begin position="351"/>
        <end position="375"/>
    </location>
</feature>
<organism evidence="3 4">
    <name type="scientific">Palleronia pontilimi</name>
    <dbReference type="NCBI Taxonomy" id="1964209"/>
    <lineage>
        <taxon>Bacteria</taxon>
        <taxon>Pseudomonadati</taxon>
        <taxon>Pseudomonadota</taxon>
        <taxon>Alphaproteobacteria</taxon>
        <taxon>Rhodobacterales</taxon>
        <taxon>Roseobacteraceae</taxon>
        <taxon>Palleronia</taxon>
    </lineage>
</organism>
<dbReference type="GO" id="GO:0004713">
    <property type="term" value="F:protein tyrosine kinase activity"/>
    <property type="evidence" value="ECO:0007669"/>
    <property type="project" value="TreeGrafter"/>
</dbReference>
<dbReference type="PANTHER" id="PTHR32309">
    <property type="entry name" value="TYROSINE-PROTEIN KINASE"/>
    <property type="match status" value="1"/>
</dbReference>
<evidence type="ECO:0000313" key="4">
    <source>
        <dbReference type="Proteomes" id="UP000642488"/>
    </source>
</evidence>
<keyword evidence="2" id="KW-0812">Transmembrane</keyword>
<evidence type="ECO:0000256" key="1">
    <source>
        <dbReference type="SAM" id="Coils"/>
    </source>
</evidence>
<feature type="transmembrane region" description="Helical" evidence="2">
    <location>
        <begin position="16"/>
        <end position="38"/>
    </location>
</feature>
<keyword evidence="3" id="KW-0813">Transport</keyword>
<dbReference type="Proteomes" id="UP000642488">
    <property type="component" value="Unassembled WGS sequence"/>
</dbReference>
<name>A0A934IBZ2_9RHOB</name>
<dbReference type="AlphaFoldDB" id="A0A934IBZ2"/>